<feature type="compositionally biased region" description="Basic and acidic residues" evidence="1">
    <location>
        <begin position="160"/>
        <end position="178"/>
    </location>
</feature>
<dbReference type="InterPro" id="IPR011033">
    <property type="entry name" value="PRC_barrel-like_sf"/>
</dbReference>
<feature type="compositionally biased region" description="Low complexity" evidence="1">
    <location>
        <begin position="140"/>
        <end position="158"/>
    </location>
</feature>
<keyword evidence="5" id="KW-1185">Reference proteome</keyword>
<feature type="domain" description="PRC-barrel" evidence="2">
    <location>
        <begin position="6"/>
        <end position="74"/>
    </location>
</feature>
<reference evidence="5" key="1">
    <citation type="journal article" date="2019" name="Int. J. Syst. Evol. Microbiol.">
        <title>The Global Catalogue of Microorganisms (GCM) 10K type strain sequencing project: providing services to taxonomists for standard genome sequencing and annotation.</title>
        <authorList>
            <consortium name="The Broad Institute Genomics Platform"/>
            <consortium name="The Broad Institute Genome Sequencing Center for Infectious Disease"/>
            <person name="Wu L."/>
            <person name="Ma J."/>
        </authorList>
    </citation>
    <scope>NUCLEOTIDE SEQUENCE [LARGE SCALE GENOMIC DNA]</scope>
    <source>
        <strain evidence="5">CGMCC 1.12471</strain>
    </source>
</reference>
<evidence type="ECO:0000313" key="4">
    <source>
        <dbReference type="EMBL" id="MFD1722500.1"/>
    </source>
</evidence>
<dbReference type="EMBL" id="JBHUEA010000021">
    <property type="protein sequence ID" value="MFD1722500.1"/>
    <property type="molecule type" value="Genomic_DNA"/>
</dbReference>
<evidence type="ECO:0000259" key="3">
    <source>
        <dbReference type="Pfam" id="PF09557"/>
    </source>
</evidence>
<name>A0ABW4LI73_9MICO</name>
<evidence type="ECO:0000259" key="2">
    <source>
        <dbReference type="Pfam" id="PF05239"/>
    </source>
</evidence>
<protein>
    <submittedName>
        <fullName evidence="4">YsnF/AvaK domain-containing protein</fullName>
    </submittedName>
</protein>
<comment type="caution">
    <text evidence="4">The sequence shown here is derived from an EMBL/GenBank/DDBJ whole genome shotgun (WGS) entry which is preliminary data.</text>
</comment>
<feature type="domain" description="DUF2382" evidence="3">
    <location>
        <begin position="190"/>
        <end position="302"/>
    </location>
</feature>
<gene>
    <name evidence="4" type="ORF">ACFSBI_13155</name>
</gene>
<dbReference type="PANTHER" id="PTHR38463:SF1">
    <property type="entry name" value="STRESS RESPONSE PROTEIN YSNF"/>
    <property type="match status" value="1"/>
</dbReference>
<feature type="compositionally biased region" description="Basic and acidic residues" evidence="1">
    <location>
        <begin position="258"/>
        <end position="280"/>
    </location>
</feature>
<dbReference type="RefSeq" id="WP_377935657.1">
    <property type="nucleotide sequence ID" value="NZ_JBHUEA010000021.1"/>
</dbReference>
<accession>A0ABW4LI73</accession>
<dbReference type="Gene3D" id="3.90.50.10">
    <property type="entry name" value="Photosynthetic Reaction Center, subunit H, domain 2"/>
    <property type="match status" value="1"/>
</dbReference>
<evidence type="ECO:0000256" key="1">
    <source>
        <dbReference type="SAM" id="MobiDB-lite"/>
    </source>
</evidence>
<feature type="compositionally biased region" description="Basic and acidic residues" evidence="1">
    <location>
        <begin position="108"/>
        <end position="137"/>
    </location>
</feature>
<sequence length="316" mass="34404">MITSEQINSLPGTTVLDDDGDRVGDVIEVYLAEEGGEPLFVTVKTGFFGSKQTFVPLDGADMESGGLHVRYDKARIKDAPRVDADEALSEAEQQTLFDYYDRGSGTSADRDRTGATDDRTDVGYDRGDLADDRRQDRTQAAAGYDAAAGADAGYAAAGTDDDRAGVDLGGDRGRRTAGHDASGPDTDDAMTISEERLHAGVERREAGRARLRKHVVTEQRTVTVPVSHEEVRLEREPITDENAERATDGPDLSDEEHEVVLTEERPVVQKETVPVERVRLGTETVTEEQQVTDDVRHEEVDVDGADTGATRTGRDR</sequence>
<feature type="region of interest" description="Disordered" evidence="1">
    <location>
        <begin position="234"/>
        <end position="316"/>
    </location>
</feature>
<dbReference type="InterPro" id="IPR019060">
    <property type="entry name" value="DUF2382"/>
</dbReference>
<dbReference type="Proteomes" id="UP001597347">
    <property type="component" value="Unassembled WGS sequence"/>
</dbReference>
<proteinExistence type="predicted"/>
<organism evidence="4 5">
    <name type="scientific">Amnibacterium endophyticum</name>
    <dbReference type="NCBI Taxonomy" id="2109337"/>
    <lineage>
        <taxon>Bacteria</taxon>
        <taxon>Bacillati</taxon>
        <taxon>Actinomycetota</taxon>
        <taxon>Actinomycetes</taxon>
        <taxon>Micrococcales</taxon>
        <taxon>Microbacteriaceae</taxon>
        <taxon>Amnibacterium</taxon>
    </lineage>
</organism>
<dbReference type="NCBIfam" id="TIGR02271">
    <property type="entry name" value="YsnF/AvaK domain"/>
    <property type="match status" value="1"/>
</dbReference>
<dbReference type="InterPro" id="IPR027275">
    <property type="entry name" value="PRC-brl_dom"/>
</dbReference>
<feature type="region of interest" description="Disordered" evidence="1">
    <location>
        <begin position="96"/>
        <end position="188"/>
    </location>
</feature>
<dbReference type="InterPro" id="IPR052967">
    <property type="entry name" value="Stress_Response_Assoc"/>
</dbReference>
<dbReference type="InterPro" id="IPR014747">
    <property type="entry name" value="Bac_photo_RC_H_C"/>
</dbReference>
<dbReference type="Pfam" id="PF09557">
    <property type="entry name" value="DUF2382"/>
    <property type="match status" value="1"/>
</dbReference>
<dbReference type="PANTHER" id="PTHR38463">
    <property type="entry name" value="STRESS RESPONSE PROTEIN YSNF"/>
    <property type="match status" value="1"/>
</dbReference>
<dbReference type="SUPFAM" id="SSF50346">
    <property type="entry name" value="PRC-barrel domain"/>
    <property type="match status" value="1"/>
</dbReference>
<dbReference type="Pfam" id="PF05239">
    <property type="entry name" value="PRC"/>
    <property type="match status" value="1"/>
</dbReference>
<feature type="compositionally biased region" description="Basic and acidic residues" evidence="1">
    <location>
        <begin position="234"/>
        <end position="248"/>
    </location>
</feature>
<evidence type="ECO:0000313" key="5">
    <source>
        <dbReference type="Proteomes" id="UP001597347"/>
    </source>
</evidence>